<dbReference type="Pfam" id="PF13306">
    <property type="entry name" value="LRR_5"/>
    <property type="match status" value="2"/>
</dbReference>
<dbReference type="PANTHER" id="PTHR45661">
    <property type="entry name" value="SURFACE ANTIGEN"/>
    <property type="match status" value="1"/>
</dbReference>
<protein>
    <submittedName>
        <fullName evidence="1">Leucine rich repeats-containing protein</fullName>
    </submittedName>
</protein>
<dbReference type="InterPro" id="IPR032675">
    <property type="entry name" value="LRR_dom_sf"/>
</dbReference>
<sequence length="364" mass="41476">KNITQLINNTLFYTSTSVSPQILEKIEKSKVFYIVAPFLEIVEDDTFNVWHNLIYAFLPKLRRVGKRGFQLCSSLKEVCGGKITDILEEGFDNCYSLTKIDLQNVEFFGDCAFQDGALQTVVNNKCKVLQKFVFRNCPQMQSLEFSALTKFAFSSIDGCKGIEYLRLPNVVKIDGKNWQKVKATNDSSAMMKKLCKLTEKVNLQEFKPCIQGIQSTQKDELLHVVINKVTYSQQLSLHQDYKHYKGIVLLEATIIPTNAFSQTDLLIFFIGPKVKQLEEEAFQFKYFLRKFYSTCLTRLGSGCFSYCFVLCEIDLSNATQLSNRCFEANCALCNVNLNACTNIPSQCFKNCESLHQVKGPFESV</sequence>
<dbReference type="EMBL" id="GDID01003832">
    <property type="protein sequence ID" value="JAP92774.1"/>
    <property type="molecule type" value="Transcribed_RNA"/>
</dbReference>
<dbReference type="PANTHER" id="PTHR45661:SF3">
    <property type="entry name" value="IG-LIKE DOMAIN-CONTAINING PROTEIN"/>
    <property type="match status" value="1"/>
</dbReference>
<feature type="non-terminal residue" evidence="1">
    <location>
        <position position="364"/>
    </location>
</feature>
<gene>
    <name evidence="1" type="ORF">TPC1_15171</name>
</gene>
<dbReference type="AlphaFoldDB" id="A0A146K9Z2"/>
<dbReference type="SUPFAM" id="SSF52058">
    <property type="entry name" value="L domain-like"/>
    <property type="match status" value="1"/>
</dbReference>
<dbReference type="Gene3D" id="3.80.10.10">
    <property type="entry name" value="Ribonuclease Inhibitor"/>
    <property type="match status" value="2"/>
</dbReference>
<name>A0A146K9Z2_9EUKA</name>
<organism evidence="1">
    <name type="scientific">Trepomonas sp. PC1</name>
    <dbReference type="NCBI Taxonomy" id="1076344"/>
    <lineage>
        <taxon>Eukaryota</taxon>
        <taxon>Metamonada</taxon>
        <taxon>Diplomonadida</taxon>
        <taxon>Hexamitidae</taxon>
        <taxon>Hexamitinae</taxon>
        <taxon>Trepomonas</taxon>
    </lineage>
</organism>
<accession>A0A146K9Z2</accession>
<reference evidence="1" key="1">
    <citation type="submission" date="2015-07" db="EMBL/GenBank/DDBJ databases">
        <title>Adaptation to a free-living lifestyle via gene acquisitions in the diplomonad Trepomonas sp. PC1.</title>
        <authorList>
            <person name="Xu F."/>
            <person name="Jerlstrom-Hultqvist J."/>
            <person name="Kolisko M."/>
            <person name="Simpson A.G.B."/>
            <person name="Roger A.J."/>
            <person name="Svard S.G."/>
            <person name="Andersson J.O."/>
        </authorList>
    </citation>
    <scope>NUCLEOTIDE SEQUENCE</scope>
    <source>
        <strain evidence="1">PC1</strain>
    </source>
</reference>
<evidence type="ECO:0000313" key="1">
    <source>
        <dbReference type="EMBL" id="JAP92774.1"/>
    </source>
</evidence>
<proteinExistence type="predicted"/>
<dbReference type="InterPro" id="IPR053139">
    <property type="entry name" value="Surface_bspA-like"/>
</dbReference>
<feature type="non-terminal residue" evidence="1">
    <location>
        <position position="1"/>
    </location>
</feature>
<dbReference type="InterPro" id="IPR026906">
    <property type="entry name" value="LRR_5"/>
</dbReference>